<dbReference type="InterPro" id="IPR000700">
    <property type="entry name" value="PAS-assoc_C"/>
</dbReference>
<evidence type="ECO:0000259" key="4">
    <source>
        <dbReference type="PROSITE" id="PS50887"/>
    </source>
</evidence>
<dbReference type="InterPro" id="IPR029787">
    <property type="entry name" value="Nucleotide_cyclase"/>
</dbReference>
<name>A0A1G5EZU2_9FIRM</name>
<dbReference type="InterPro" id="IPR013767">
    <property type="entry name" value="PAS_fold"/>
</dbReference>
<feature type="domain" description="GGDEF" evidence="4">
    <location>
        <begin position="355"/>
        <end position="485"/>
    </location>
</feature>
<dbReference type="GO" id="GO:0006355">
    <property type="term" value="P:regulation of DNA-templated transcription"/>
    <property type="evidence" value="ECO:0007669"/>
    <property type="project" value="InterPro"/>
</dbReference>
<feature type="domain" description="PAS" evidence="2">
    <location>
        <begin position="201"/>
        <end position="273"/>
    </location>
</feature>
<protein>
    <submittedName>
        <fullName evidence="6">PAS domain S-box-containing protein/diguanylate cyclase (GGDEF) domain-containing protein</fullName>
    </submittedName>
</protein>
<dbReference type="RefSeq" id="WP_091541302.1">
    <property type="nucleotide sequence ID" value="NZ_FMUS01000006.1"/>
</dbReference>
<dbReference type="InterPro" id="IPR003607">
    <property type="entry name" value="HD/PDEase_dom"/>
</dbReference>
<dbReference type="Pfam" id="PF00989">
    <property type="entry name" value="PAS"/>
    <property type="match status" value="1"/>
</dbReference>
<reference evidence="6 7" key="1">
    <citation type="submission" date="2016-10" db="EMBL/GenBank/DDBJ databases">
        <authorList>
            <person name="de Groot N.N."/>
        </authorList>
    </citation>
    <scope>NUCLEOTIDE SEQUENCE [LARGE SCALE GENOMIC DNA]</scope>
    <source>
        <strain evidence="6 7">DSM 18978</strain>
    </source>
</reference>
<evidence type="ECO:0000259" key="3">
    <source>
        <dbReference type="PROSITE" id="PS50113"/>
    </source>
</evidence>
<dbReference type="PANTHER" id="PTHR45228">
    <property type="entry name" value="CYCLIC DI-GMP PHOSPHODIESTERASE TM_0186-RELATED"/>
    <property type="match status" value="1"/>
</dbReference>
<dbReference type="SUPFAM" id="SSF55785">
    <property type="entry name" value="PYP-like sensor domain (PAS domain)"/>
    <property type="match status" value="2"/>
</dbReference>
<feature type="domain" description="HD-GYP" evidence="5">
    <location>
        <begin position="476"/>
        <end position="661"/>
    </location>
</feature>
<dbReference type="Gene3D" id="3.30.70.270">
    <property type="match status" value="1"/>
</dbReference>
<organism evidence="6 7">
    <name type="scientific">Alkaliphilus peptidifermentans DSM 18978</name>
    <dbReference type="NCBI Taxonomy" id="1120976"/>
    <lineage>
        <taxon>Bacteria</taxon>
        <taxon>Bacillati</taxon>
        <taxon>Bacillota</taxon>
        <taxon>Clostridia</taxon>
        <taxon>Peptostreptococcales</taxon>
        <taxon>Natronincolaceae</taxon>
        <taxon>Alkaliphilus</taxon>
    </lineage>
</organism>
<dbReference type="InterPro" id="IPR013655">
    <property type="entry name" value="PAS_fold_3"/>
</dbReference>
<dbReference type="Pfam" id="PF00990">
    <property type="entry name" value="GGDEF"/>
    <property type="match status" value="1"/>
</dbReference>
<dbReference type="SUPFAM" id="SSF109604">
    <property type="entry name" value="HD-domain/PDEase-like"/>
    <property type="match status" value="1"/>
</dbReference>
<evidence type="ECO:0000313" key="6">
    <source>
        <dbReference type="EMBL" id="SCY32487.1"/>
    </source>
</evidence>
<dbReference type="STRING" id="1120976.SAMN03080606_01285"/>
<feature type="coiled-coil region" evidence="1">
    <location>
        <begin position="36"/>
        <end position="81"/>
    </location>
</feature>
<dbReference type="CDD" id="cd00130">
    <property type="entry name" value="PAS"/>
    <property type="match status" value="2"/>
</dbReference>
<dbReference type="SUPFAM" id="SSF55073">
    <property type="entry name" value="Nucleotide cyclase"/>
    <property type="match status" value="1"/>
</dbReference>
<dbReference type="PROSITE" id="PS51832">
    <property type="entry name" value="HD_GYP"/>
    <property type="match status" value="1"/>
</dbReference>
<dbReference type="Gene3D" id="1.10.3210.10">
    <property type="entry name" value="Hypothetical protein af1432"/>
    <property type="match status" value="1"/>
</dbReference>
<keyword evidence="7" id="KW-1185">Reference proteome</keyword>
<dbReference type="CDD" id="cd00077">
    <property type="entry name" value="HDc"/>
    <property type="match status" value="1"/>
</dbReference>
<dbReference type="InterPro" id="IPR000160">
    <property type="entry name" value="GGDEF_dom"/>
</dbReference>
<keyword evidence="1" id="KW-0175">Coiled coil</keyword>
<dbReference type="PROSITE" id="PS50113">
    <property type="entry name" value="PAC"/>
    <property type="match status" value="2"/>
</dbReference>
<dbReference type="Pfam" id="PF13487">
    <property type="entry name" value="HD_5"/>
    <property type="match status" value="1"/>
</dbReference>
<dbReference type="Pfam" id="PF08447">
    <property type="entry name" value="PAS_3"/>
    <property type="match status" value="1"/>
</dbReference>
<dbReference type="NCBIfam" id="TIGR00254">
    <property type="entry name" value="GGDEF"/>
    <property type="match status" value="1"/>
</dbReference>
<evidence type="ECO:0000256" key="1">
    <source>
        <dbReference type="SAM" id="Coils"/>
    </source>
</evidence>
<dbReference type="OrthoDB" id="9804747at2"/>
<dbReference type="PANTHER" id="PTHR45228:SF1">
    <property type="entry name" value="CYCLIC DI-GMP PHOSPHODIESTERASE TM_0186"/>
    <property type="match status" value="1"/>
</dbReference>
<dbReference type="PROSITE" id="PS50887">
    <property type="entry name" value="GGDEF"/>
    <property type="match status" value="1"/>
</dbReference>
<dbReference type="InterPro" id="IPR043128">
    <property type="entry name" value="Rev_trsase/Diguanyl_cyclase"/>
</dbReference>
<dbReference type="InterPro" id="IPR037522">
    <property type="entry name" value="HD_GYP_dom"/>
</dbReference>
<dbReference type="SMART" id="SM00471">
    <property type="entry name" value="HDc"/>
    <property type="match status" value="1"/>
</dbReference>
<feature type="domain" description="PAC" evidence="3">
    <location>
        <begin position="148"/>
        <end position="200"/>
    </location>
</feature>
<dbReference type="InterPro" id="IPR000014">
    <property type="entry name" value="PAS"/>
</dbReference>
<dbReference type="InterPro" id="IPR052020">
    <property type="entry name" value="Cyclic_di-GMP/3'3'-cGAMP_PDE"/>
</dbReference>
<feature type="domain" description="PAC" evidence="3">
    <location>
        <begin position="275"/>
        <end position="326"/>
    </location>
</feature>
<dbReference type="PROSITE" id="PS50112">
    <property type="entry name" value="PAS"/>
    <property type="match status" value="1"/>
</dbReference>
<dbReference type="AlphaFoldDB" id="A0A1G5EZU2"/>
<dbReference type="SMART" id="SM00091">
    <property type="entry name" value="PAS"/>
    <property type="match status" value="2"/>
</dbReference>
<evidence type="ECO:0000259" key="5">
    <source>
        <dbReference type="PROSITE" id="PS51832"/>
    </source>
</evidence>
<dbReference type="Gene3D" id="3.30.450.20">
    <property type="entry name" value="PAS domain"/>
    <property type="match status" value="2"/>
</dbReference>
<accession>A0A1G5EZU2</accession>
<gene>
    <name evidence="6" type="ORF">SAMN03080606_01285</name>
</gene>
<dbReference type="EMBL" id="FMUS01000006">
    <property type="protein sequence ID" value="SCY32487.1"/>
    <property type="molecule type" value="Genomic_DNA"/>
</dbReference>
<dbReference type="SMART" id="SM00086">
    <property type="entry name" value="PAC"/>
    <property type="match status" value="2"/>
</dbReference>
<dbReference type="CDD" id="cd01949">
    <property type="entry name" value="GGDEF"/>
    <property type="match status" value="1"/>
</dbReference>
<sequence>MYKVDCNKIDALVKEIQLISKNRYNRKFFINPEDELKHLKEALNQMLESMVVYTNQSHASLEQLRISNKELEKAYEIIEKSAVFVFEWTLTPEAPTKFVTNNISRFGYTPEDFYNGELKDYWDFVYEEDIEKTMLAVYNARQQNIDEFNHTYRVVCKNKEIRWVEEWLILERDESGTPIAEKGILRDITEQKKLADKLKESEERYRNLYENAAAIIFTYDLEGRLTSVNNVCSQILCYPQEEILGMHFADFIISNNKNHIYGLDIITYTLQNFQKPIELKVLNKKNQVIVLETYISLIYKDGAPYEIQGVAQDITARKKAEEKIIHMSYHDKLTGLYNRTYYDERLKKLDNRGAYPYTIIIGDMNGLKLANDAFGHKIGDDLLKKMARILVKACRKDDIIARIGGDEFSIILPETTEVGAKRICDRIRKLCLQTEANPIQLSIALGYSTKRSNKITNELLIKEADDRMYKNKLNESKSIRSSIIASLQTTLDEKTMETREHAERLKALSLMLGKSIGLSDSQLDELSLASIMHDIGKIAIPDSILSKSGKLTEKEWEVMKKHTEIGYHIMMSSANMRSIGEYILAHHERWDGKGYPRGLKGEEIPIISRIITITDAYDVMTHPRSYSPAKSHAEALEEIRRCAGTQFDPLLAERFIALMMK</sequence>
<dbReference type="InterPro" id="IPR035965">
    <property type="entry name" value="PAS-like_dom_sf"/>
</dbReference>
<evidence type="ECO:0000313" key="7">
    <source>
        <dbReference type="Proteomes" id="UP000198636"/>
    </source>
</evidence>
<dbReference type="Proteomes" id="UP000198636">
    <property type="component" value="Unassembled WGS sequence"/>
</dbReference>
<dbReference type="InterPro" id="IPR001610">
    <property type="entry name" value="PAC"/>
</dbReference>
<proteinExistence type="predicted"/>
<dbReference type="SMART" id="SM00267">
    <property type="entry name" value="GGDEF"/>
    <property type="match status" value="1"/>
</dbReference>
<dbReference type="NCBIfam" id="TIGR00229">
    <property type="entry name" value="sensory_box"/>
    <property type="match status" value="2"/>
</dbReference>
<evidence type="ECO:0000259" key="2">
    <source>
        <dbReference type="PROSITE" id="PS50112"/>
    </source>
</evidence>